<dbReference type="GO" id="GO:0004518">
    <property type="term" value="F:nuclease activity"/>
    <property type="evidence" value="ECO:0007669"/>
    <property type="project" value="UniProtKB-KW"/>
</dbReference>
<keyword evidence="5" id="KW-0460">Magnesium</keyword>
<comment type="caution">
    <text evidence="8">The sequence shown here is derived from an EMBL/GenBank/DDBJ whole genome shotgun (WGS) entry which is preliminary data.</text>
</comment>
<keyword evidence="9" id="KW-1185">Reference proteome</keyword>
<dbReference type="SUPFAM" id="SSF88723">
    <property type="entry name" value="PIN domain-like"/>
    <property type="match status" value="1"/>
</dbReference>
<keyword evidence="2" id="KW-0540">Nuclease</keyword>
<comment type="cofactor">
    <cofactor evidence="1">
        <name>Mg(2+)</name>
        <dbReference type="ChEBI" id="CHEBI:18420"/>
    </cofactor>
</comment>
<keyword evidence="4" id="KW-0378">Hydrolase</keyword>
<dbReference type="EMBL" id="WGGD01000005">
    <property type="protein sequence ID" value="MUN29798.1"/>
    <property type="molecule type" value="Genomic_DNA"/>
</dbReference>
<evidence type="ECO:0000256" key="1">
    <source>
        <dbReference type="ARBA" id="ARBA00001946"/>
    </source>
</evidence>
<dbReference type="InterPro" id="IPR050556">
    <property type="entry name" value="Type_II_TA_system_RNase"/>
</dbReference>
<dbReference type="RefSeq" id="WP_054838942.1">
    <property type="nucleotide sequence ID" value="NZ_WGGD01000005.1"/>
</dbReference>
<proteinExistence type="inferred from homology"/>
<dbReference type="GO" id="GO:0016787">
    <property type="term" value="F:hydrolase activity"/>
    <property type="evidence" value="ECO:0007669"/>
    <property type="project" value="UniProtKB-KW"/>
</dbReference>
<evidence type="ECO:0000256" key="6">
    <source>
        <dbReference type="ARBA" id="ARBA00038093"/>
    </source>
</evidence>
<keyword evidence="3" id="KW-0479">Metal-binding</keyword>
<dbReference type="PANTHER" id="PTHR33653">
    <property type="entry name" value="RIBONUCLEASE VAPC2"/>
    <property type="match status" value="1"/>
</dbReference>
<feature type="domain" description="PIN" evidence="7">
    <location>
        <begin position="3"/>
        <end position="114"/>
    </location>
</feature>
<sequence>MKVLIESSAIIEYLKGNREVKEIIDKSEEFYISSISVFEVLIGRIEERKVMDFLSAFKVLNVSKRDSIMGSRIYKRLRDKGKNVGSFDVLISAQAMNRGLTIVTKDTDFLRVREELHDLNLVMITG</sequence>
<dbReference type="OrthoDB" id="39762at2157"/>
<dbReference type="GO" id="GO:0046872">
    <property type="term" value="F:metal ion binding"/>
    <property type="evidence" value="ECO:0007669"/>
    <property type="project" value="UniProtKB-KW"/>
</dbReference>
<organism evidence="8 9">
    <name type="scientific">Sulfuracidifex metallicus DSM 6482 = JCM 9184</name>
    <dbReference type="NCBI Taxonomy" id="523847"/>
    <lineage>
        <taxon>Archaea</taxon>
        <taxon>Thermoproteota</taxon>
        <taxon>Thermoprotei</taxon>
        <taxon>Sulfolobales</taxon>
        <taxon>Sulfolobaceae</taxon>
        <taxon>Sulfuracidifex</taxon>
    </lineage>
</organism>
<evidence type="ECO:0000256" key="2">
    <source>
        <dbReference type="ARBA" id="ARBA00022722"/>
    </source>
</evidence>
<evidence type="ECO:0000313" key="9">
    <source>
        <dbReference type="Proteomes" id="UP000470772"/>
    </source>
</evidence>
<dbReference type="Gene3D" id="3.40.50.1010">
    <property type="entry name" value="5'-nuclease"/>
    <property type="match status" value="1"/>
</dbReference>
<dbReference type="Proteomes" id="UP000470772">
    <property type="component" value="Unassembled WGS sequence"/>
</dbReference>
<gene>
    <name evidence="8" type="ORF">GC250_10220</name>
</gene>
<evidence type="ECO:0000256" key="3">
    <source>
        <dbReference type="ARBA" id="ARBA00022723"/>
    </source>
</evidence>
<reference evidence="8 9" key="1">
    <citation type="submission" date="2019-10" db="EMBL/GenBank/DDBJ databases">
        <title>Sequencing and Assembly of Multiple Reported Metal-Biooxidizing Members of the Extremely Thermoacidophilic Archaeal Family Sulfolobaceae.</title>
        <authorList>
            <person name="Counts J.A."/>
            <person name="Kelly R.M."/>
        </authorList>
    </citation>
    <scope>NUCLEOTIDE SEQUENCE [LARGE SCALE GENOMIC DNA]</scope>
    <source>
        <strain evidence="8 9">DSM 6482</strain>
    </source>
</reference>
<evidence type="ECO:0000259" key="7">
    <source>
        <dbReference type="Pfam" id="PF01850"/>
    </source>
</evidence>
<evidence type="ECO:0000256" key="4">
    <source>
        <dbReference type="ARBA" id="ARBA00022801"/>
    </source>
</evidence>
<dbReference type="PANTHER" id="PTHR33653:SF1">
    <property type="entry name" value="RIBONUCLEASE VAPC2"/>
    <property type="match status" value="1"/>
</dbReference>
<dbReference type="InterPro" id="IPR029060">
    <property type="entry name" value="PIN-like_dom_sf"/>
</dbReference>
<name>A0A6A9QPW9_SULME</name>
<dbReference type="InterPro" id="IPR002716">
    <property type="entry name" value="PIN_dom"/>
</dbReference>
<accession>A0A6A9QPW9</accession>
<evidence type="ECO:0000256" key="5">
    <source>
        <dbReference type="ARBA" id="ARBA00022842"/>
    </source>
</evidence>
<dbReference type="AlphaFoldDB" id="A0A6A9QPW9"/>
<dbReference type="Pfam" id="PF01850">
    <property type="entry name" value="PIN"/>
    <property type="match status" value="1"/>
</dbReference>
<evidence type="ECO:0000313" key="8">
    <source>
        <dbReference type="EMBL" id="MUN29798.1"/>
    </source>
</evidence>
<dbReference type="CDD" id="cd09881">
    <property type="entry name" value="PIN_VapC4-5_FitB-like"/>
    <property type="match status" value="1"/>
</dbReference>
<protein>
    <submittedName>
        <fullName evidence="8">PIN domain-containing protein</fullName>
    </submittedName>
</protein>
<comment type="similarity">
    <text evidence="6">Belongs to the PINc/VapC protein family.</text>
</comment>